<keyword evidence="2" id="KW-0547">Nucleotide-binding</keyword>
<dbReference type="GO" id="GO:0005524">
    <property type="term" value="F:ATP binding"/>
    <property type="evidence" value="ECO:0007669"/>
    <property type="project" value="UniProtKB-KW"/>
</dbReference>
<reference evidence="7 8" key="1">
    <citation type="submission" date="2019-09" db="EMBL/GenBank/DDBJ databases">
        <title>A chromosome-level genome assembly of the Chinese tupelo Nyssa sinensis.</title>
        <authorList>
            <person name="Yang X."/>
            <person name="Kang M."/>
            <person name="Yang Y."/>
            <person name="Xiong H."/>
            <person name="Wang M."/>
            <person name="Zhang Z."/>
            <person name="Wang Z."/>
            <person name="Wu H."/>
            <person name="Ma T."/>
            <person name="Liu J."/>
            <person name="Xi Z."/>
        </authorList>
    </citation>
    <scope>NUCLEOTIDE SEQUENCE [LARGE SCALE GENOMIC DNA]</scope>
    <source>
        <strain evidence="7">J267</strain>
        <tissue evidence="7">Leaf</tissue>
    </source>
</reference>
<evidence type="ECO:0000256" key="4">
    <source>
        <dbReference type="ARBA" id="ARBA00022840"/>
    </source>
</evidence>
<dbReference type="PANTHER" id="PTHR36766">
    <property type="entry name" value="PLANT BROAD-SPECTRUM MILDEW RESISTANCE PROTEIN RPW8"/>
    <property type="match status" value="1"/>
</dbReference>
<keyword evidence="8" id="KW-1185">Reference proteome</keyword>
<dbReference type="OrthoDB" id="2018467at2759"/>
<dbReference type="AlphaFoldDB" id="A0A5J4ZHV4"/>
<dbReference type="PANTHER" id="PTHR36766:SF48">
    <property type="entry name" value="DISEASE RESISTANCE PROTEIN RGA3"/>
    <property type="match status" value="1"/>
</dbReference>
<evidence type="ECO:0000256" key="3">
    <source>
        <dbReference type="ARBA" id="ARBA00022821"/>
    </source>
</evidence>
<feature type="domain" description="Disease resistance R13L4/SHOC-2-like LRR" evidence="6">
    <location>
        <begin position="66"/>
        <end position="218"/>
    </location>
</feature>
<dbReference type="GO" id="GO:0006952">
    <property type="term" value="P:defense response"/>
    <property type="evidence" value="ECO:0007669"/>
    <property type="project" value="UniProtKB-KW"/>
</dbReference>
<protein>
    <submittedName>
        <fullName evidence="7">Uncharacterized protein</fullName>
    </submittedName>
</protein>
<keyword evidence="1" id="KW-0677">Repeat</keyword>
<dbReference type="InterPro" id="IPR055414">
    <property type="entry name" value="LRR_R13L4/SHOC2-like"/>
</dbReference>
<dbReference type="InterPro" id="IPR032675">
    <property type="entry name" value="LRR_dom_sf"/>
</dbReference>
<dbReference type="Pfam" id="PF18052">
    <property type="entry name" value="Rx_N"/>
    <property type="match status" value="1"/>
</dbReference>
<evidence type="ECO:0000256" key="2">
    <source>
        <dbReference type="ARBA" id="ARBA00022741"/>
    </source>
</evidence>
<keyword evidence="4" id="KW-0067">ATP-binding</keyword>
<accession>A0A5J4ZHV4</accession>
<dbReference type="InterPro" id="IPR041118">
    <property type="entry name" value="Rx_N"/>
</dbReference>
<dbReference type="Pfam" id="PF23598">
    <property type="entry name" value="LRR_14"/>
    <property type="match status" value="1"/>
</dbReference>
<gene>
    <name evidence="7" type="ORF">F0562_015654</name>
</gene>
<evidence type="ECO:0000259" key="5">
    <source>
        <dbReference type="Pfam" id="PF18052"/>
    </source>
</evidence>
<evidence type="ECO:0000256" key="1">
    <source>
        <dbReference type="ARBA" id="ARBA00022737"/>
    </source>
</evidence>
<dbReference type="Gene3D" id="3.80.10.10">
    <property type="entry name" value="Ribonuclease Inhibitor"/>
    <property type="match status" value="1"/>
</dbReference>
<keyword evidence="3" id="KW-0611">Plant defense</keyword>
<dbReference type="Proteomes" id="UP000325577">
    <property type="component" value="Linkage Group LG7"/>
</dbReference>
<evidence type="ECO:0000313" key="8">
    <source>
        <dbReference type="Proteomes" id="UP000325577"/>
    </source>
</evidence>
<name>A0A5J4ZHV4_9ASTE</name>
<dbReference type="SUPFAM" id="SSF52047">
    <property type="entry name" value="RNI-like"/>
    <property type="match status" value="1"/>
</dbReference>
<organism evidence="7 8">
    <name type="scientific">Nyssa sinensis</name>
    <dbReference type="NCBI Taxonomy" id="561372"/>
    <lineage>
        <taxon>Eukaryota</taxon>
        <taxon>Viridiplantae</taxon>
        <taxon>Streptophyta</taxon>
        <taxon>Embryophyta</taxon>
        <taxon>Tracheophyta</taxon>
        <taxon>Spermatophyta</taxon>
        <taxon>Magnoliopsida</taxon>
        <taxon>eudicotyledons</taxon>
        <taxon>Gunneridae</taxon>
        <taxon>Pentapetalae</taxon>
        <taxon>asterids</taxon>
        <taxon>Cornales</taxon>
        <taxon>Nyssaceae</taxon>
        <taxon>Nyssa</taxon>
    </lineage>
</organism>
<dbReference type="EMBL" id="CM018050">
    <property type="protein sequence ID" value="KAA8518180.1"/>
    <property type="molecule type" value="Genomic_DNA"/>
</dbReference>
<feature type="domain" description="Disease resistance N-terminal" evidence="5">
    <location>
        <begin position="9"/>
        <end position="59"/>
    </location>
</feature>
<proteinExistence type="predicted"/>
<evidence type="ECO:0000259" key="6">
    <source>
        <dbReference type="Pfam" id="PF23598"/>
    </source>
</evidence>
<evidence type="ECO:0000313" key="7">
    <source>
        <dbReference type="EMBL" id="KAA8518180.1"/>
    </source>
</evidence>
<sequence>MAESILFIVVDKVLVKLGSLAVQNVALWGIQSDLQKLKNTLPAIKAGLLDAEKKQAENLEPRVLPRSIGNLKHLRFLDLTGNGSIKILPNSICKLQSLQTLLVWHCEQIQQLPKDIGNLISLRNLYLTTKQSCLPEKGIRSLISLRSLWITECDNLISLPEGMQHLTVLGTLSIAACPSLTSLPSSLKKLHTLKNLMISDCPKLNLSEWEGFRGLRRLQ</sequence>